<dbReference type="Proteomes" id="UP000649617">
    <property type="component" value="Unassembled WGS sequence"/>
</dbReference>
<evidence type="ECO:0000313" key="2">
    <source>
        <dbReference type="Proteomes" id="UP000649617"/>
    </source>
</evidence>
<comment type="caution">
    <text evidence="1">The sequence shown here is derived from an EMBL/GenBank/DDBJ whole genome shotgun (WGS) entry which is preliminary data.</text>
</comment>
<accession>A0A812SHC7</accession>
<keyword evidence="2" id="KW-1185">Reference proteome</keyword>
<organism evidence="1 2">
    <name type="scientific">Symbiodinium pilosum</name>
    <name type="common">Dinoflagellate</name>
    <dbReference type="NCBI Taxonomy" id="2952"/>
    <lineage>
        <taxon>Eukaryota</taxon>
        <taxon>Sar</taxon>
        <taxon>Alveolata</taxon>
        <taxon>Dinophyceae</taxon>
        <taxon>Suessiales</taxon>
        <taxon>Symbiodiniaceae</taxon>
        <taxon>Symbiodinium</taxon>
    </lineage>
</organism>
<name>A0A812SHC7_SYMPI</name>
<reference evidence="1" key="1">
    <citation type="submission" date="2021-02" db="EMBL/GenBank/DDBJ databases">
        <authorList>
            <person name="Dougan E. K."/>
            <person name="Rhodes N."/>
            <person name="Thang M."/>
            <person name="Chan C."/>
        </authorList>
    </citation>
    <scope>NUCLEOTIDE SEQUENCE</scope>
</reference>
<evidence type="ECO:0000313" key="1">
    <source>
        <dbReference type="EMBL" id="CAE7484971.1"/>
    </source>
</evidence>
<sequence>MDEEKEKVRAECGEPAGMEDKMKKMLRLNELREKWSDQVFQDNPNSVNSFMITTDSNSEPAIEIGVDPSASKDDLVIPAEISAENVIFSTVGKPTHGFEGALIGDSLGSDDESGA</sequence>
<dbReference type="OrthoDB" id="437462at2759"/>
<gene>
    <name evidence="1" type="ORF">SPIL2461_LOCUS12423</name>
</gene>
<dbReference type="AlphaFoldDB" id="A0A812SHC7"/>
<proteinExistence type="predicted"/>
<dbReference type="EMBL" id="CAJNIZ010025557">
    <property type="protein sequence ID" value="CAE7484971.1"/>
    <property type="molecule type" value="Genomic_DNA"/>
</dbReference>
<protein>
    <submittedName>
        <fullName evidence="1">Uncharacterized protein</fullName>
    </submittedName>
</protein>